<evidence type="ECO:0000313" key="2">
    <source>
        <dbReference type="EMBL" id="GAA3924514.1"/>
    </source>
</evidence>
<sequence>MRLFYLTLLFLTALLSGCDQASPLPSLSITGRVQMRAQEWRTGQRRTLVLRFQDEGGYPCFNYGLVTDFERHDKLLRLTFTGVTAADGICLTAIGPASSLVDISTLPVGAYSLRLQVGNATTTGTLELQSTHITLTSSNPSLVEVPTPELRFMPSSIIWGTAVTSLPNITAAILGDSLRRLGATPTTLPQGIYSQFTVAANGLPEPPQVSPGMRALVLLADYQGPAERIQAYVQRTNAAMPGLNLGINTSAL</sequence>
<gene>
    <name evidence="2" type="ORF">GCM10022406_08280</name>
</gene>
<proteinExistence type="predicted"/>
<protein>
    <recommendedName>
        <fullName evidence="4">Lipoprotein</fullName>
    </recommendedName>
</protein>
<keyword evidence="1" id="KW-0732">Signal</keyword>
<keyword evidence="3" id="KW-1185">Reference proteome</keyword>
<feature type="signal peptide" evidence="1">
    <location>
        <begin position="1"/>
        <end position="21"/>
    </location>
</feature>
<organism evidence="2 3">
    <name type="scientific">Hymenobacter algoricola</name>
    <dbReference type="NCBI Taxonomy" id="486267"/>
    <lineage>
        <taxon>Bacteria</taxon>
        <taxon>Pseudomonadati</taxon>
        <taxon>Bacteroidota</taxon>
        <taxon>Cytophagia</taxon>
        <taxon>Cytophagales</taxon>
        <taxon>Hymenobacteraceae</taxon>
        <taxon>Hymenobacter</taxon>
    </lineage>
</organism>
<evidence type="ECO:0000256" key="1">
    <source>
        <dbReference type="SAM" id="SignalP"/>
    </source>
</evidence>
<evidence type="ECO:0008006" key="4">
    <source>
        <dbReference type="Google" id="ProtNLM"/>
    </source>
</evidence>
<feature type="chain" id="PRO_5045514330" description="Lipoprotein" evidence="1">
    <location>
        <begin position="22"/>
        <end position="252"/>
    </location>
</feature>
<dbReference type="EMBL" id="BAABDH010000016">
    <property type="protein sequence ID" value="GAA3924514.1"/>
    <property type="molecule type" value="Genomic_DNA"/>
</dbReference>
<dbReference type="PROSITE" id="PS51257">
    <property type="entry name" value="PROKAR_LIPOPROTEIN"/>
    <property type="match status" value="1"/>
</dbReference>
<dbReference type="RefSeq" id="WP_345110491.1">
    <property type="nucleotide sequence ID" value="NZ_BAABDH010000016.1"/>
</dbReference>
<reference evidence="3" key="1">
    <citation type="journal article" date="2019" name="Int. J. Syst. Evol. Microbiol.">
        <title>The Global Catalogue of Microorganisms (GCM) 10K type strain sequencing project: providing services to taxonomists for standard genome sequencing and annotation.</title>
        <authorList>
            <consortium name="The Broad Institute Genomics Platform"/>
            <consortium name="The Broad Institute Genome Sequencing Center for Infectious Disease"/>
            <person name="Wu L."/>
            <person name="Ma J."/>
        </authorList>
    </citation>
    <scope>NUCLEOTIDE SEQUENCE [LARGE SCALE GENOMIC DNA]</scope>
    <source>
        <strain evidence="3">JCM 17214</strain>
    </source>
</reference>
<comment type="caution">
    <text evidence="2">The sequence shown here is derived from an EMBL/GenBank/DDBJ whole genome shotgun (WGS) entry which is preliminary data.</text>
</comment>
<accession>A0ABP7MLP2</accession>
<evidence type="ECO:0000313" key="3">
    <source>
        <dbReference type="Proteomes" id="UP001499909"/>
    </source>
</evidence>
<dbReference type="Proteomes" id="UP001499909">
    <property type="component" value="Unassembled WGS sequence"/>
</dbReference>
<name>A0ABP7MLP2_9BACT</name>